<keyword evidence="3" id="KW-1185">Reference proteome</keyword>
<dbReference type="InterPro" id="IPR000068">
    <property type="entry name" value="GPCR_3_Ca_sens_rcpt-rel"/>
</dbReference>
<evidence type="ECO:0000259" key="1">
    <source>
        <dbReference type="Pfam" id="PF07562"/>
    </source>
</evidence>
<gene>
    <name evidence="2" type="primary">Vmn2r26</name>
    <name evidence="2" type="ORF">L345_15467</name>
</gene>
<keyword evidence="2" id="KW-0675">Receptor</keyword>
<sequence>MNCMVKIFSMVPSLSLFKQISYPPPSLCVESCHIGQSKRLQEGKSVCCYDCVPCSKDMISNQTAQFGWKEIKIIIFSPFRLHSFTLPSFTFPIDILHGRCLDSLHQ</sequence>
<dbReference type="InterPro" id="IPR038550">
    <property type="entry name" value="GPCR_3_9-Cys_sf"/>
</dbReference>
<dbReference type="Gene3D" id="2.10.50.30">
    <property type="entry name" value="GPCR, family 3, nine cysteines domain"/>
    <property type="match status" value="1"/>
</dbReference>
<name>V8N961_OPHHA</name>
<feature type="non-terminal residue" evidence="2">
    <location>
        <position position="106"/>
    </location>
</feature>
<organism evidence="2 3">
    <name type="scientific">Ophiophagus hannah</name>
    <name type="common">King cobra</name>
    <name type="synonym">Naja hannah</name>
    <dbReference type="NCBI Taxonomy" id="8665"/>
    <lineage>
        <taxon>Eukaryota</taxon>
        <taxon>Metazoa</taxon>
        <taxon>Chordata</taxon>
        <taxon>Craniata</taxon>
        <taxon>Vertebrata</taxon>
        <taxon>Euteleostomi</taxon>
        <taxon>Lepidosauria</taxon>
        <taxon>Squamata</taxon>
        <taxon>Bifurcata</taxon>
        <taxon>Unidentata</taxon>
        <taxon>Episquamata</taxon>
        <taxon>Toxicofera</taxon>
        <taxon>Serpentes</taxon>
        <taxon>Colubroidea</taxon>
        <taxon>Elapidae</taxon>
        <taxon>Elapinae</taxon>
        <taxon>Ophiophagus</taxon>
    </lineage>
</organism>
<dbReference type="Proteomes" id="UP000018936">
    <property type="component" value="Unassembled WGS sequence"/>
</dbReference>
<evidence type="ECO:0000313" key="3">
    <source>
        <dbReference type="Proteomes" id="UP000018936"/>
    </source>
</evidence>
<dbReference type="Pfam" id="PF07562">
    <property type="entry name" value="NCD3G"/>
    <property type="match status" value="1"/>
</dbReference>
<accession>V8N961</accession>
<evidence type="ECO:0000313" key="2">
    <source>
        <dbReference type="EMBL" id="ETE58809.1"/>
    </source>
</evidence>
<dbReference type="PANTHER" id="PTHR24061:SF599">
    <property type="entry name" value="G-PROTEIN COUPLED RECEPTORS FAMILY 3 PROFILE DOMAIN-CONTAINING PROTEIN"/>
    <property type="match status" value="1"/>
</dbReference>
<dbReference type="PANTHER" id="PTHR24061">
    <property type="entry name" value="CALCIUM-SENSING RECEPTOR-RELATED"/>
    <property type="match status" value="1"/>
</dbReference>
<protein>
    <submittedName>
        <fullName evidence="2">Vomeronasal type-2 receptor 26</fullName>
    </submittedName>
</protein>
<dbReference type="AlphaFoldDB" id="V8N961"/>
<comment type="caution">
    <text evidence="2">The sequence shown here is derived from an EMBL/GenBank/DDBJ whole genome shotgun (WGS) entry which is preliminary data.</text>
</comment>
<feature type="non-terminal residue" evidence="2">
    <location>
        <position position="1"/>
    </location>
</feature>
<feature type="domain" description="GPCR family 3 nine cysteines" evidence="1">
    <location>
        <begin position="24"/>
        <end position="64"/>
    </location>
</feature>
<proteinExistence type="predicted"/>
<dbReference type="OrthoDB" id="5984008at2759"/>
<dbReference type="GO" id="GO:0005886">
    <property type="term" value="C:plasma membrane"/>
    <property type="evidence" value="ECO:0007669"/>
    <property type="project" value="TreeGrafter"/>
</dbReference>
<dbReference type="GO" id="GO:0004930">
    <property type="term" value="F:G protein-coupled receptor activity"/>
    <property type="evidence" value="ECO:0007669"/>
    <property type="project" value="InterPro"/>
</dbReference>
<dbReference type="InterPro" id="IPR011500">
    <property type="entry name" value="GPCR_3_9-Cys_dom"/>
</dbReference>
<reference evidence="2 3" key="1">
    <citation type="journal article" date="2013" name="Proc. Natl. Acad. Sci. U.S.A.">
        <title>The king cobra genome reveals dynamic gene evolution and adaptation in the snake venom system.</title>
        <authorList>
            <person name="Vonk F.J."/>
            <person name="Casewell N.R."/>
            <person name="Henkel C.V."/>
            <person name="Heimberg A.M."/>
            <person name="Jansen H.J."/>
            <person name="McCleary R.J."/>
            <person name="Kerkkamp H.M."/>
            <person name="Vos R.A."/>
            <person name="Guerreiro I."/>
            <person name="Calvete J.J."/>
            <person name="Wuster W."/>
            <person name="Woods A.E."/>
            <person name="Logan J.M."/>
            <person name="Harrison R.A."/>
            <person name="Castoe T.A."/>
            <person name="de Koning A.P."/>
            <person name="Pollock D.D."/>
            <person name="Yandell M."/>
            <person name="Calderon D."/>
            <person name="Renjifo C."/>
            <person name="Currier R.B."/>
            <person name="Salgado D."/>
            <person name="Pla D."/>
            <person name="Sanz L."/>
            <person name="Hyder A.S."/>
            <person name="Ribeiro J.M."/>
            <person name="Arntzen J.W."/>
            <person name="van den Thillart G.E."/>
            <person name="Boetzer M."/>
            <person name="Pirovano W."/>
            <person name="Dirks R.P."/>
            <person name="Spaink H.P."/>
            <person name="Duboule D."/>
            <person name="McGlinn E."/>
            <person name="Kini R.M."/>
            <person name="Richardson M.K."/>
        </authorList>
    </citation>
    <scope>NUCLEOTIDE SEQUENCE</scope>
    <source>
        <tissue evidence="2">Blood</tissue>
    </source>
</reference>
<dbReference type="EMBL" id="AZIM01006248">
    <property type="protein sequence ID" value="ETE58809.1"/>
    <property type="molecule type" value="Genomic_DNA"/>
</dbReference>